<gene>
    <name evidence="2" type="ORF">IAC77_02050</name>
</gene>
<organism evidence="2 3">
    <name type="scientific">Candidatus Enterousia excrementavium</name>
    <dbReference type="NCBI Taxonomy" id="2840789"/>
    <lineage>
        <taxon>Bacteria</taxon>
        <taxon>Pseudomonadati</taxon>
        <taxon>Pseudomonadota</taxon>
        <taxon>Alphaproteobacteria</taxon>
        <taxon>Candidatus Enterousia</taxon>
    </lineage>
</organism>
<dbReference type="AlphaFoldDB" id="A0A940DEC4"/>
<dbReference type="EMBL" id="JADINE010000028">
    <property type="protein sequence ID" value="MBO8407225.1"/>
    <property type="molecule type" value="Genomic_DNA"/>
</dbReference>
<protein>
    <recommendedName>
        <fullName evidence="4">Serine hydrolase FSH domain-containing protein</fullName>
    </recommendedName>
</protein>
<dbReference type="InterPro" id="IPR029058">
    <property type="entry name" value="AB_hydrolase_fold"/>
</dbReference>
<dbReference type="Proteomes" id="UP000721442">
    <property type="component" value="Unassembled WGS sequence"/>
</dbReference>
<accession>A0A940DEC4</accession>
<evidence type="ECO:0000313" key="2">
    <source>
        <dbReference type="EMBL" id="MBO8407225.1"/>
    </source>
</evidence>
<reference evidence="2" key="1">
    <citation type="submission" date="2020-10" db="EMBL/GenBank/DDBJ databases">
        <authorList>
            <person name="Gilroy R."/>
        </authorList>
    </citation>
    <scope>NUCLEOTIDE SEQUENCE</scope>
    <source>
        <strain evidence="2">B1-16210</strain>
    </source>
</reference>
<dbReference type="Gene3D" id="3.40.50.1820">
    <property type="entry name" value="alpha/beta hydrolase"/>
    <property type="match status" value="1"/>
</dbReference>
<keyword evidence="1" id="KW-0732">Signal</keyword>
<feature type="chain" id="PRO_5036907289" description="Serine hydrolase FSH domain-containing protein" evidence="1">
    <location>
        <begin position="22"/>
        <end position="242"/>
    </location>
</feature>
<reference evidence="2" key="2">
    <citation type="journal article" date="2021" name="PeerJ">
        <title>Extensive microbial diversity within the chicken gut microbiome revealed by metagenomics and culture.</title>
        <authorList>
            <person name="Gilroy R."/>
            <person name="Ravi A."/>
            <person name="Getino M."/>
            <person name="Pursley I."/>
            <person name="Horton D.L."/>
            <person name="Alikhan N.F."/>
            <person name="Baker D."/>
            <person name="Gharbi K."/>
            <person name="Hall N."/>
            <person name="Watson M."/>
            <person name="Adriaenssens E.M."/>
            <person name="Foster-Nyarko E."/>
            <person name="Jarju S."/>
            <person name="Secka A."/>
            <person name="Antonio M."/>
            <person name="Oren A."/>
            <person name="Chaudhuri R.R."/>
            <person name="La Ragione R."/>
            <person name="Hildebrand F."/>
            <person name="Pallen M.J."/>
        </authorList>
    </citation>
    <scope>NUCLEOTIDE SEQUENCE</scope>
    <source>
        <strain evidence="2">B1-16210</strain>
    </source>
</reference>
<dbReference type="SUPFAM" id="SSF53474">
    <property type="entry name" value="alpha/beta-Hydrolases"/>
    <property type="match status" value="1"/>
</dbReference>
<sequence>MFRFRLLLLLLLTGCVSNWHAPDDFIYIPIQTDAFEIATWQKILMPGAPTHIYIEGDGHAFDGRGAPTRNPTPHGTFLRDLATADDAPNVVYMARPCQYIKSPTCDQADWTHGRFSPRVIDSMATAIEKIVGAGPVVLIGYSGGALVSGLIIQNHPEINAEKWVTIAGVLNHHDWTQYFGDSPLKTSMNLNELPNIPQTHYVAENDKIVPLSLSKQWTDGEKLVIIPNATHDDFGHWIPEFD</sequence>
<proteinExistence type="predicted"/>
<evidence type="ECO:0008006" key="4">
    <source>
        <dbReference type="Google" id="ProtNLM"/>
    </source>
</evidence>
<feature type="signal peptide" evidence="1">
    <location>
        <begin position="1"/>
        <end position="21"/>
    </location>
</feature>
<evidence type="ECO:0000256" key="1">
    <source>
        <dbReference type="SAM" id="SignalP"/>
    </source>
</evidence>
<name>A0A940DEC4_9PROT</name>
<evidence type="ECO:0000313" key="3">
    <source>
        <dbReference type="Proteomes" id="UP000721442"/>
    </source>
</evidence>
<comment type="caution">
    <text evidence="2">The sequence shown here is derived from an EMBL/GenBank/DDBJ whole genome shotgun (WGS) entry which is preliminary data.</text>
</comment>